<keyword evidence="5 12" id="KW-0812">Transmembrane</keyword>
<dbReference type="GO" id="GO:0005886">
    <property type="term" value="C:plasma membrane"/>
    <property type="evidence" value="ECO:0007669"/>
    <property type="project" value="UniProtKB-SubCell"/>
</dbReference>
<reference evidence="14" key="3">
    <citation type="submission" date="2025-09" db="UniProtKB">
        <authorList>
            <consortium name="Ensembl"/>
        </authorList>
    </citation>
    <scope>IDENTIFICATION</scope>
</reference>
<evidence type="ECO:0000256" key="12">
    <source>
        <dbReference type="SAM" id="Phobius"/>
    </source>
</evidence>
<keyword evidence="9" id="KW-1015">Disulfide bond</keyword>
<dbReference type="GO" id="GO:0015026">
    <property type="term" value="F:coreceptor activity"/>
    <property type="evidence" value="ECO:0007669"/>
    <property type="project" value="InterPro"/>
</dbReference>
<dbReference type="GO" id="GO:0032870">
    <property type="term" value="P:cellular response to hormone stimulus"/>
    <property type="evidence" value="ECO:0007669"/>
    <property type="project" value="TreeGrafter"/>
</dbReference>
<dbReference type="PANTHER" id="PTHR14076">
    <property type="entry name" value="RECEPTOR ACTIVITY MODIFYING PROTEIN RAMP"/>
    <property type="match status" value="1"/>
</dbReference>
<keyword evidence="6 13" id="KW-0732">Signal</keyword>
<dbReference type="Gene3D" id="1.10.150.510">
    <property type="entry name" value="Receptor activity modifying family"/>
    <property type="match status" value="1"/>
</dbReference>
<comment type="subcellular location">
    <subcellularLocation>
        <location evidence="1">Cell membrane</location>
        <topology evidence="1">Single-pass type I membrane protein</topology>
    </subcellularLocation>
</comment>
<accession>A0A8I3WT43</accession>
<gene>
    <name evidence="14" type="primary">RAMP2</name>
</gene>
<dbReference type="GO" id="GO:0007186">
    <property type="term" value="P:G protein-coupled receptor signaling pathway"/>
    <property type="evidence" value="ECO:0007669"/>
    <property type="project" value="TreeGrafter"/>
</dbReference>
<keyword evidence="3" id="KW-0813">Transport</keyword>
<dbReference type="GO" id="GO:0001525">
    <property type="term" value="P:angiogenesis"/>
    <property type="evidence" value="ECO:0007669"/>
    <property type="project" value="TreeGrafter"/>
</dbReference>
<protein>
    <submittedName>
        <fullName evidence="14">Receptor activity modifying protein 2</fullName>
    </submittedName>
</protein>
<evidence type="ECO:0000256" key="3">
    <source>
        <dbReference type="ARBA" id="ARBA00022448"/>
    </source>
</evidence>
<evidence type="ECO:0000256" key="4">
    <source>
        <dbReference type="ARBA" id="ARBA00022475"/>
    </source>
</evidence>
<evidence type="ECO:0000256" key="13">
    <source>
        <dbReference type="SAM" id="SignalP"/>
    </source>
</evidence>
<evidence type="ECO:0000256" key="1">
    <source>
        <dbReference type="ARBA" id="ARBA00004251"/>
    </source>
</evidence>
<feature type="transmembrane region" description="Helical" evidence="12">
    <location>
        <begin position="123"/>
        <end position="144"/>
    </location>
</feature>
<dbReference type="GO" id="GO:0043235">
    <property type="term" value="C:receptor complex"/>
    <property type="evidence" value="ECO:0007669"/>
    <property type="project" value="TreeGrafter"/>
</dbReference>
<keyword evidence="8 12" id="KW-0472">Membrane</keyword>
<dbReference type="GO" id="GO:0006816">
    <property type="term" value="P:calcium ion transport"/>
    <property type="evidence" value="ECO:0007669"/>
    <property type="project" value="TreeGrafter"/>
</dbReference>
<evidence type="ECO:0000256" key="7">
    <source>
        <dbReference type="ARBA" id="ARBA00022989"/>
    </source>
</evidence>
<dbReference type="GO" id="GO:0006886">
    <property type="term" value="P:intracellular protein transport"/>
    <property type="evidence" value="ECO:0007669"/>
    <property type="project" value="InterPro"/>
</dbReference>
<reference evidence="14 15" key="1">
    <citation type="submission" date="2009-03" db="EMBL/GenBank/DDBJ databases">
        <authorList>
            <person name="Warren W."/>
            <person name="Ye L."/>
            <person name="Minx P."/>
            <person name="Worley K."/>
            <person name="Gibbs R."/>
            <person name="Wilson R.K."/>
        </authorList>
    </citation>
    <scope>NUCLEOTIDE SEQUENCE [LARGE SCALE GENOMIC DNA]</scope>
</reference>
<dbReference type="GeneTree" id="ENSGT00940000160264"/>
<evidence type="ECO:0000256" key="6">
    <source>
        <dbReference type="ARBA" id="ARBA00022729"/>
    </source>
</evidence>
<evidence type="ECO:0000256" key="5">
    <source>
        <dbReference type="ARBA" id="ARBA00022692"/>
    </source>
</evidence>
<feature type="signal peptide" evidence="13">
    <location>
        <begin position="1"/>
        <end position="17"/>
    </location>
</feature>
<evidence type="ECO:0000256" key="9">
    <source>
        <dbReference type="ARBA" id="ARBA00023157"/>
    </source>
</evidence>
<proteinExistence type="inferred from homology"/>
<dbReference type="GO" id="GO:0031623">
    <property type="term" value="P:receptor internalization"/>
    <property type="evidence" value="ECO:0007669"/>
    <property type="project" value="TreeGrafter"/>
</dbReference>
<dbReference type="InterPro" id="IPR038126">
    <property type="entry name" value="RAMP_sf"/>
</dbReference>
<evidence type="ECO:0000256" key="10">
    <source>
        <dbReference type="ARBA" id="ARBA00023170"/>
    </source>
</evidence>
<dbReference type="Pfam" id="PF04901">
    <property type="entry name" value="RAMP"/>
    <property type="match status" value="1"/>
</dbReference>
<keyword evidence="10" id="KW-0675">Receptor</keyword>
<evidence type="ECO:0000313" key="15">
    <source>
        <dbReference type="Proteomes" id="UP000008225"/>
    </source>
</evidence>
<dbReference type="GO" id="GO:0008277">
    <property type="term" value="P:regulation of G protein-coupled receptor signaling pathway"/>
    <property type="evidence" value="ECO:0007669"/>
    <property type="project" value="InterPro"/>
</dbReference>
<evidence type="ECO:0000256" key="2">
    <source>
        <dbReference type="ARBA" id="ARBA00007087"/>
    </source>
</evidence>
<evidence type="ECO:0000256" key="11">
    <source>
        <dbReference type="SAM" id="MobiDB-lite"/>
    </source>
</evidence>
<dbReference type="GO" id="GO:0009986">
    <property type="term" value="C:cell surface"/>
    <property type="evidence" value="ECO:0007669"/>
    <property type="project" value="TreeGrafter"/>
</dbReference>
<dbReference type="Ensembl" id="ENSCJAT00000141848.1">
    <property type="protein sequence ID" value="ENSCJAP00000086308.1"/>
    <property type="gene ID" value="ENSCJAG00000013296.4"/>
</dbReference>
<keyword evidence="15" id="KW-1185">Reference proteome</keyword>
<reference evidence="14" key="2">
    <citation type="submission" date="2025-08" db="UniProtKB">
        <authorList>
            <consortium name="Ensembl"/>
        </authorList>
    </citation>
    <scope>IDENTIFICATION</scope>
</reference>
<feature type="region of interest" description="Disordered" evidence="11">
    <location>
        <begin position="20"/>
        <end position="67"/>
    </location>
</feature>
<evidence type="ECO:0000313" key="14">
    <source>
        <dbReference type="Ensembl" id="ENSCJAP00000086308.1"/>
    </source>
</evidence>
<dbReference type="GO" id="GO:0072659">
    <property type="term" value="P:protein localization to plasma membrane"/>
    <property type="evidence" value="ECO:0007669"/>
    <property type="project" value="TreeGrafter"/>
</dbReference>
<dbReference type="InterPro" id="IPR006985">
    <property type="entry name" value="RAMP"/>
</dbReference>
<comment type="similarity">
    <text evidence="2">Belongs to the RAMP family.</text>
</comment>
<feature type="chain" id="PRO_5035317353" evidence="13">
    <location>
        <begin position="18"/>
        <end position="153"/>
    </location>
</feature>
<sequence length="153" mass="16615">MSMGSRLFLFFFHGSPAFRGSQSPAPPADPTSGVPAMPPSSPASPHSCPEAPGDPGSASSHHRHTGVRRPYSTLRDCLEHSAEEFNLGFPNPLAERIIFETHQIHFANCSLVQPTFSDPPEDVLLAMIIAPICLIPFLITLVVWRSKDSEAQV</sequence>
<keyword evidence="7 12" id="KW-1133">Transmembrane helix</keyword>
<evidence type="ECO:0000256" key="8">
    <source>
        <dbReference type="ARBA" id="ARBA00023136"/>
    </source>
</evidence>
<keyword evidence="4" id="KW-1003">Cell membrane</keyword>
<dbReference type="PANTHER" id="PTHR14076:SF9">
    <property type="entry name" value="RECEPTOR ACTIVITY-MODIFYING PROTEIN 2"/>
    <property type="match status" value="1"/>
</dbReference>
<dbReference type="Proteomes" id="UP000008225">
    <property type="component" value="Chromosome 5"/>
</dbReference>
<name>A0A8I3WT43_CALJA</name>
<organism evidence="14 15">
    <name type="scientific">Callithrix jacchus</name>
    <name type="common">White-tufted-ear marmoset</name>
    <name type="synonym">Simia Jacchus</name>
    <dbReference type="NCBI Taxonomy" id="9483"/>
    <lineage>
        <taxon>Eukaryota</taxon>
        <taxon>Metazoa</taxon>
        <taxon>Chordata</taxon>
        <taxon>Craniata</taxon>
        <taxon>Vertebrata</taxon>
        <taxon>Euteleostomi</taxon>
        <taxon>Mammalia</taxon>
        <taxon>Eutheria</taxon>
        <taxon>Euarchontoglires</taxon>
        <taxon>Primates</taxon>
        <taxon>Haplorrhini</taxon>
        <taxon>Platyrrhini</taxon>
        <taxon>Cebidae</taxon>
        <taxon>Callitrichinae</taxon>
        <taxon>Callithrix</taxon>
        <taxon>Callithrix</taxon>
    </lineage>
</organism>
<dbReference type="AlphaFoldDB" id="A0A8I3WT43"/>